<keyword evidence="6" id="KW-0449">Lipoprotein</keyword>
<dbReference type="PROSITE" id="PS50005">
    <property type="entry name" value="TPR"/>
    <property type="match status" value="7"/>
</dbReference>
<dbReference type="InterPro" id="IPR056833">
    <property type="entry name" value="ARM_TT21_N"/>
</dbReference>
<dbReference type="InterPro" id="IPR011990">
    <property type="entry name" value="TPR-like_helical_dom_sf"/>
</dbReference>
<dbReference type="SMART" id="SM00028">
    <property type="entry name" value="TPR"/>
    <property type="match status" value="20"/>
</dbReference>
<evidence type="ECO:0000256" key="3">
    <source>
        <dbReference type="PROSITE-ProRule" id="PRU00339"/>
    </source>
</evidence>
<feature type="repeat" description="TPR" evidence="3">
    <location>
        <begin position="798"/>
        <end position="831"/>
    </location>
</feature>
<feature type="repeat" description="TPR" evidence="3">
    <location>
        <begin position="492"/>
        <end position="525"/>
    </location>
</feature>
<dbReference type="Gene3D" id="1.25.40.10">
    <property type="entry name" value="Tetratricopeptide repeat domain"/>
    <property type="match status" value="5"/>
</dbReference>
<keyword evidence="4" id="KW-0472">Membrane</keyword>
<dbReference type="Pfam" id="PF25062">
    <property type="entry name" value="ARM_TT21_N"/>
    <property type="match status" value="1"/>
</dbReference>
<dbReference type="PANTHER" id="PTHR45586">
    <property type="entry name" value="TPR REPEAT-CONTAINING PROTEIN PA4667"/>
    <property type="match status" value="1"/>
</dbReference>
<dbReference type="EMBL" id="JF429410">
    <property type="protein sequence ID" value="AEQ20443.1"/>
    <property type="molecule type" value="Genomic_DNA"/>
</dbReference>
<evidence type="ECO:0000313" key="6">
    <source>
        <dbReference type="EMBL" id="AEQ20443.1"/>
    </source>
</evidence>
<feature type="domain" description="Tetratricopeptide repeat protein 21A/21B N-terminal ARM repeat" evidence="5">
    <location>
        <begin position="538"/>
        <end position="711"/>
    </location>
</feature>
<evidence type="ECO:0000256" key="1">
    <source>
        <dbReference type="ARBA" id="ARBA00022737"/>
    </source>
</evidence>
<keyword evidence="4" id="KW-0812">Transmembrane</keyword>
<feature type="repeat" description="TPR" evidence="3">
    <location>
        <begin position="663"/>
        <end position="696"/>
    </location>
</feature>
<keyword evidence="2 3" id="KW-0802">TPR repeat</keyword>
<organism evidence="6">
    <name type="scientific">uncultured bacterium CSL132</name>
    <dbReference type="NCBI Taxonomy" id="1091568"/>
    <lineage>
        <taxon>Bacteria</taxon>
        <taxon>environmental samples</taxon>
    </lineage>
</organism>
<protein>
    <submittedName>
        <fullName evidence="6">Putative PEP-CTERM system TPR-repeat lipoprotein</fullName>
    </submittedName>
</protein>
<dbReference type="Pfam" id="PF14559">
    <property type="entry name" value="TPR_19"/>
    <property type="match status" value="3"/>
</dbReference>
<dbReference type="InterPro" id="IPR019734">
    <property type="entry name" value="TPR_rpt"/>
</dbReference>
<feature type="transmembrane region" description="Helical" evidence="4">
    <location>
        <begin position="25"/>
        <end position="41"/>
    </location>
</feature>
<feature type="repeat" description="TPR" evidence="3">
    <location>
        <begin position="390"/>
        <end position="423"/>
    </location>
</feature>
<dbReference type="InterPro" id="IPR014266">
    <property type="entry name" value="PEP-CTERM_TPR_PrsT"/>
</dbReference>
<sequence>MVGYSAVAAENTENRMLGSKLTQGYGLRAVALLVIVFFFVGCGERAGDIDKLITDARQQHDKGNNSAAIIHLKNLLQKSPENAEARYLLGVIYNDTGDFSSAKEELGRALKLGYDPAKVIPPLAKSLLMQGEFQKVLDQARVEGDAPNPVQAEILTLRAMASIGLGRKQEGRELLEQALIKQPEFADALLAQARLAASENKLDEVARLIERAIASAPKSIEPWMMKGDLARVRADEAGATAAYQKVLEIKPDNVLARLNIALVQTNAGRFDDARKQIDQVRKIAPNNLLAVYMQGLIEFRKNNYTAAREEVLKVLKVAPDHLPSVLLAGAVEFALGSQAQAQLYLRRVLDRVPNHLYARKLLVASLAKSGELPRAIEVLQPGLKQAPEDGALMTLAGELYMQSNEPAKATEFFEKAAQLDPKNAEARIQLGMSRLAVGATDRALADLESATQLETDKYSADVMLIISYVKRRDYEQALKAAAKLEKKQPNNPFTYTLKAQIYIAKKDVAAARKQLQHALELQPTYIPAARNLTQLDLQDQNPQAGRRRFEAILEKDKNNAQALIALAEFGPLLGATQQEQIDWLERARKANPAAVQPQLMLARLYSNAGDTKKALELAQQAQAGSPNNAEALVTLGNIQLAAGDNNQALTTYLKLTALNPKSPDALYRLAGVHALSGNRTEAVITLKKALALKPDFVDAKAALVNLEIAAGHLPEAMVIAKQVQKQVPRSELGYTLEGDVLIAQKQYQQATKAYEIAFAMGRSGTLAIKLHAAYTHAGKPQEADVRLARWLKDSPEDAVARLYIAEAGLKSGKYQDAIEQYEWLLRKLPNDVRALNNLAWAYHQVKDPRALQTAERAYTLKPANAAVADTLGWILVEQGNTKRGIEVLQKAVEAAPNMLEVRFHLAQALAKSGDRAQAITQLERIVAGDATFSKRSDAVALLKQLNH</sequence>
<keyword evidence="4" id="KW-1133">Transmembrane helix</keyword>
<name>G4WVJ1_9BACT</name>
<dbReference type="SUPFAM" id="SSF48452">
    <property type="entry name" value="TPR-like"/>
    <property type="match status" value="4"/>
</dbReference>
<feature type="repeat" description="TPR" evidence="3">
    <location>
        <begin position="865"/>
        <end position="898"/>
    </location>
</feature>
<accession>G4WVJ1</accession>
<reference evidence="6" key="1">
    <citation type="journal article" date="2004" name="Appl. Environ. Microbiol.">
        <title>Long-chain N-acyltyrosine synthases from environmental DNA.</title>
        <authorList>
            <person name="Brady S.F."/>
            <person name="Chao C.J."/>
            <person name="Clardy J."/>
        </authorList>
    </citation>
    <scope>NUCLEOTIDE SEQUENCE</scope>
</reference>
<dbReference type="InterPro" id="IPR051012">
    <property type="entry name" value="CellSynth/LPSAsmb/PSIAsmb"/>
</dbReference>
<dbReference type="PANTHER" id="PTHR45586:SF1">
    <property type="entry name" value="LIPOPOLYSACCHARIDE ASSEMBLY PROTEIN B"/>
    <property type="match status" value="1"/>
</dbReference>
<dbReference type="AlphaFoldDB" id="G4WVJ1"/>
<evidence type="ECO:0000256" key="4">
    <source>
        <dbReference type="SAM" id="Phobius"/>
    </source>
</evidence>
<dbReference type="NCBIfam" id="TIGR02917">
    <property type="entry name" value="PEP_TPR_lipo"/>
    <property type="match status" value="1"/>
</dbReference>
<evidence type="ECO:0000259" key="5">
    <source>
        <dbReference type="Pfam" id="PF25062"/>
    </source>
</evidence>
<feature type="repeat" description="TPR" evidence="3">
    <location>
        <begin position="83"/>
        <end position="116"/>
    </location>
</feature>
<keyword evidence="1" id="KW-0677">Repeat</keyword>
<proteinExistence type="predicted"/>
<feature type="repeat" description="TPR" evidence="3">
    <location>
        <begin position="629"/>
        <end position="662"/>
    </location>
</feature>
<dbReference type="Pfam" id="PF13432">
    <property type="entry name" value="TPR_16"/>
    <property type="match status" value="5"/>
</dbReference>
<evidence type="ECO:0000256" key="2">
    <source>
        <dbReference type="ARBA" id="ARBA00022803"/>
    </source>
</evidence>
<reference evidence="6" key="2">
    <citation type="journal article" date="2011" name="J. Bacteriol.">
        <title>Long-chain N-acyl amino acid synthases are linked to the putative PEP-CTERM/exosortase protein-sorting system in Gram-negative bacteria.</title>
        <authorList>
            <person name="Craig J.W."/>
            <person name="Cherry M.A."/>
            <person name="Brady S.F."/>
        </authorList>
    </citation>
    <scope>NUCLEOTIDE SEQUENCE</scope>
</reference>